<name>A0ABS0FN82_PSELU</name>
<evidence type="ECO:0000256" key="1">
    <source>
        <dbReference type="ARBA" id="ARBA00022612"/>
    </source>
</evidence>
<feature type="domain" description="Prohead serine protease" evidence="4">
    <location>
        <begin position="13"/>
        <end position="158"/>
    </location>
</feature>
<organism evidence="5 6">
    <name type="scientific">Pseudomonas luteola</name>
    <dbReference type="NCBI Taxonomy" id="47886"/>
    <lineage>
        <taxon>Bacteria</taxon>
        <taxon>Pseudomonadati</taxon>
        <taxon>Pseudomonadota</taxon>
        <taxon>Gammaproteobacteria</taxon>
        <taxon>Pseudomonadales</taxon>
        <taxon>Pseudomonadaceae</taxon>
        <taxon>Pseudomonas</taxon>
    </lineage>
</organism>
<keyword evidence="2 5" id="KW-0645">Protease</keyword>
<evidence type="ECO:0000313" key="6">
    <source>
        <dbReference type="Proteomes" id="UP000626180"/>
    </source>
</evidence>
<dbReference type="GO" id="GO:0006508">
    <property type="term" value="P:proteolysis"/>
    <property type="evidence" value="ECO:0007669"/>
    <property type="project" value="UniProtKB-KW"/>
</dbReference>
<dbReference type="InterPro" id="IPR054613">
    <property type="entry name" value="Peptidase_S78_dom"/>
</dbReference>
<dbReference type="Proteomes" id="UP000626180">
    <property type="component" value="Unassembled WGS sequence"/>
</dbReference>
<reference evidence="5 6" key="1">
    <citation type="submission" date="2020-10" db="EMBL/GenBank/DDBJ databases">
        <title>Genome sequences of Pseudomonas isolates.</title>
        <authorList>
            <person name="Wessels L."/>
            <person name="Reich F."/>
            <person name="Hammerl J."/>
        </authorList>
    </citation>
    <scope>NUCLEOTIDE SEQUENCE [LARGE SCALE GENOMIC DNA]</scope>
    <source>
        <strain evidence="5 6">20-MO00624-0</strain>
    </source>
</reference>
<dbReference type="RefSeq" id="WP_073449858.1">
    <property type="nucleotide sequence ID" value="NZ_FQYS01000005.1"/>
</dbReference>
<dbReference type="NCBIfam" id="TIGR01543">
    <property type="entry name" value="proheadase_HK97"/>
    <property type="match status" value="1"/>
</dbReference>
<dbReference type="EMBL" id="JADMCD010000007">
    <property type="protein sequence ID" value="MBF8641813.1"/>
    <property type="molecule type" value="Genomic_DNA"/>
</dbReference>
<keyword evidence="3" id="KW-0378">Hydrolase</keyword>
<protein>
    <submittedName>
        <fullName evidence="5">HK97 family phage prohead protease</fullName>
    </submittedName>
</protein>
<comment type="caution">
    <text evidence="5">The sequence shown here is derived from an EMBL/GenBank/DDBJ whole genome shotgun (WGS) entry which is preliminary data.</text>
</comment>
<keyword evidence="1" id="KW-1188">Viral release from host cell</keyword>
<sequence length="224" mass="24121">MRPFQTLPLQLKFNTSEQTGSFIGYASTFDNEPDRSGDLIASGAFIKSLAKHKADGTRPALLWQHDQANPVGVWESLQEDAQGLLGHGRLTMDVPLAKAAYALAKDGALALSIGYTIPHGGAELVNGARLLKEIDLVEISLVGVAANPLARILSVKTAFDPENPREFERFARDALGLSARQIKRFMGGGWSALVGDQQPDNSKELADIAAKLQDITKSLQGTTR</sequence>
<accession>A0ABS0FN82</accession>
<evidence type="ECO:0000259" key="4">
    <source>
        <dbReference type="Pfam" id="PF04586"/>
    </source>
</evidence>
<evidence type="ECO:0000256" key="2">
    <source>
        <dbReference type="ARBA" id="ARBA00022670"/>
    </source>
</evidence>
<keyword evidence="6" id="KW-1185">Reference proteome</keyword>
<evidence type="ECO:0000313" key="5">
    <source>
        <dbReference type="EMBL" id="MBF8641813.1"/>
    </source>
</evidence>
<evidence type="ECO:0000256" key="3">
    <source>
        <dbReference type="ARBA" id="ARBA00022801"/>
    </source>
</evidence>
<gene>
    <name evidence="5" type="ORF">IRZ65_14085</name>
</gene>
<dbReference type="Pfam" id="PF04586">
    <property type="entry name" value="Peptidase_S78"/>
    <property type="match status" value="1"/>
</dbReference>
<dbReference type="InterPro" id="IPR006433">
    <property type="entry name" value="Prohead_protease"/>
</dbReference>
<proteinExistence type="predicted"/>
<dbReference type="GO" id="GO:0008233">
    <property type="term" value="F:peptidase activity"/>
    <property type="evidence" value="ECO:0007669"/>
    <property type="project" value="UniProtKB-KW"/>
</dbReference>